<comment type="caution">
    <text evidence="1">The sequence shown here is derived from an EMBL/GenBank/DDBJ whole genome shotgun (WGS) entry which is preliminary data.</text>
</comment>
<dbReference type="Proteomes" id="UP000287651">
    <property type="component" value="Unassembled WGS sequence"/>
</dbReference>
<feature type="non-terminal residue" evidence="1">
    <location>
        <position position="1"/>
    </location>
</feature>
<protein>
    <submittedName>
        <fullName evidence="1">Uncharacterized protein</fullName>
    </submittedName>
</protein>
<gene>
    <name evidence="1" type="ORF">B296_00031237</name>
</gene>
<organism evidence="1 2">
    <name type="scientific">Ensete ventricosum</name>
    <name type="common">Abyssinian banana</name>
    <name type="synonym">Musa ensete</name>
    <dbReference type="NCBI Taxonomy" id="4639"/>
    <lineage>
        <taxon>Eukaryota</taxon>
        <taxon>Viridiplantae</taxon>
        <taxon>Streptophyta</taxon>
        <taxon>Embryophyta</taxon>
        <taxon>Tracheophyta</taxon>
        <taxon>Spermatophyta</taxon>
        <taxon>Magnoliopsida</taxon>
        <taxon>Liliopsida</taxon>
        <taxon>Zingiberales</taxon>
        <taxon>Musaceae</taxon>
        <taxon>Ensete</taxon>
    </lineage>
</organism>
<reference evidence="1 2" key="1">
    <citation type="journal article" date="2014" name="Agronomy (Basel)">
        <title>A Draft Genome Sequence for Ensete ventricosum, the Drought-Tolerant Tree Against Hunger.</title>
        <authorList>
            <person name="Harrison J."/>
            <person name="Moore K.A."/>
            <person name="Paszkiewicz K."/>
            <person name="Jones T."/>
            <person name="Grant M."/>
            <person name="Ambacheew D."/>
            <person name="Muzemil S."/>
            <person name="Studholme D.J."/>
        </authorList>
    </citation>
    <scope>NUCLEOTIDE SEQUENCE [LARGE SCALE GENOMIC DNA]</scope>
</reference>
<accession>A0A426YJI8</accession>
<dbReference type="AlphaFoldDB" id="A0A426YJI8"/>
<evidence type="ECO:0000313" key="1">
    <source>
        <dbReference type="EMBL" id="RRT51922.1"/>
    </source>
</evidence>
<name>A0A426YJI8_ENSVE</name>
<dbReference type="EMBL" id="AMZH03011969">
    <property type="protein sequence ID" value="RRT51922.1"/>
    <property type="molecule type" value="Genomic_DNA"/>
</dbReference>
<sequence length="103" mass="10721">SLTDFSELSINVLILQCSEVNQELSLELQRWQAGAAGSKGAVGEEDAVASDGRGGWATLEGEEIAALDLQVGRVSKAKGAVKAAVGKGGRKRAAVVVGGWQWR</sequence>
<proteinExistence type="predicted"/>
<evidence type="ECO:0000313" key="2">
    <source>
        <dbReference type="Proteomes" id="UP000287651"/>
    </source>
</evidence>